<reference evidence="9" key="1">
    <citation type="journal article" date="2021" name="Nat. Commun.">
        <title>Genetic determinants of endophytism in the Arabidopsis root mycobiome.</title>
        <authorList>
            <person name="Mesny F."/>
            <person name="Miyauchi S."/>
            <person name="Thiergart T."/>
            <person name="Pickel B."/>
            <person name="Atanasova L."/>
            <person name="Karlsson M."/>
            <person name="Huettel B."/>
            <person name="Barry K.W."/>
            <person name="Haridas S."/>
            <person name="Chen C."/>
            <person name="Bauer D."/>
            <person name="Andreopoulos W."/>
            <person name="Pangilinan J."/>
            <person name="LaButti K."/>
            <person name="Riley R."/>
            <person name="Lipzen A."/>
            <person name="Clum A."/>
            <person name="Drula E."/>
            <person name="Henrissat B."/>
            <person name="Kohler A."/>
            <person name="Grigoriev I.V."/>
            <person name="Martin F.M."/>
            <person name="Hacquard S."/>
        </authorList>
    </citation>
    <scope>NUCLEOTIDE SEQUENCE</scope>
    <source>
        <strain evidence="9">MPI-CAGE-CH-0230</strain>
    </source>
</reference>
<keyword evidence="2 7" id="KW-0812">Transmembrane</keyword>
<name>A0A9P8Y2C5_9PEZI</name>
<evidence type="ECO:0000256" key="3">
    <source>
        <dbReference type="ARBA" id="ARBA00022989"/>
    </source>
</evidence>
<feature type="compositionally biased region" description="Polar residues" evidence="6">
    <location>
        <begin position="452"/>
        <end position="468"/>
    </location>
</feature>
<dbReference type="Proteomes" id="UP000756346">
    <property type="component" value="Unassembled WGS sequence"/>
</dbReference>
<evidence type="ECO:0000256" key="2">
    <source>
        <dbReference type="ARBA" id="ARBA00022692"/>
    </source>
</evidence>
<evidence type="ECO:0000259" key="8">
    <source>
        <dbReference type="Pfam" id="PF20684"/>
    </source>
</evidence>
<feature type="domain" description="Rhodopsin" evidence="8">
    <location>
        <begin position="63"/>
        <end position="308"/>
    </location>
</feature>
<dbReference type="EMBL" id="JAGTJQ010000008">
    <property type="protein sequence ID" value="KAH7025898.1"/>
    <property type="molecule type" value="Genomic_DNA"/>
</dbReference>
<evidence type="ECO:0000313" key="9">
    <source>
        <dbReference type="EMBL" id="KAH7025898.1"/>
    </source>
</evidence>
<comment type="caution">
    <text evidence="9">The sequence shown here is derived from an EMBL/GenBank/DDBJ whole genome shotgun (WGS) entry which is preliminary data.</text>
</comment>
<evidence type="ECO:0000256" key="7">
    <source>
        <dbReference type="SAM" id="Phobius"/>
    </source>
</evidence>
<feature type="transmembrane region" description="Helical" evidence="7">
    <location>
        <begin position="118"/>
        <end position="135"/>
    </location>
</feature>
<comment type="subcellular location">
    <subcellularLocation>
        <location evidence="1">Membrane</location>
        <topology evidence="1">Multi-pass membrane protein</topology>
    </subcellularLocation>
</comment>
<dbReference type="InterPro" id="IPR049326">
    <property type="entry name" value="Rhodopsin_dom_fungi"/>
</dbReference>
<comment type="similarity">
    <text evidence="5">Belongs to the SAT4 family.</text>
</comment>
<feature type="transmembrane region" description="Helical" evidence="7">
    <location>
        <begin position="44"/>
        <end position="66"/>
    </location>
</feature>
<feature type="transmembrane region" description="Helical" evidence="7">
    <location>
        <begin position="156"/>
        <end position="178"/>
    </location>
</feature>
<dbReference type="PANTHER" id="PTHR33048">
    <property type="entry name" value="PTH11-LIKE INTEGRAL MEMBRANE PROTEIN (AFU_ORTHOLOGUE AFUA_5G11245)"/>
    <property type="match status" value="1"/>
</dbReference>
<organism evidence="9 10">
    <name type="scientific">Microdochium trichocladiopsis</name>
    <dbReference type="NCBI Taxonomy" id="1682393"/>
    <lineage>
        <taxon>Eukaryota</taxon>
        <taxon>Fungi</taxon>
        <taxon>Dikarya</taxon>
        <taxon>Ascomycota</taxon>
        <taxon>Pezizomycotina</taxon>
        <taxon>Sordariomycetes</taxon>
        <taxon>Xylariomycetidae</taxon>
        <taxon>Xylariales</taxon>
        <taxon>Microdochiaceae</taxon>
        <taxon>Microdochium</taxon>
    </lineage>
</organism>
<feature type="region of interest" description="Disordered" evidence="6">
    <location>
        <begin position="427"/>
        <end position="468"/>
    </location>
</feature>
<dbReference type="RefSeq" id="XP_046009115.1">
    <property type="nucleotide sequence ID" value="XM_046154712.1"/>
</dbReference>
<dbReference type="InterPro" id="IPR052337">
    <property type="entry name" value="SAT4-like"/>
</dbReference>
<accession>A0A9P8Y2C5</accession>
<dbReference type="Pfam" id="PF20684">
    <property type="entry name" value="Fung_rhodopsin"/>
    <property type="match status" value="1"/>
</dbReference>
<dbReference type="AlphaFoldDB" id="A0A9P8Y2C5"/>
<keyword evidence="10" id="KW-1185">Reference proteome</keyword>
<evidence type="ECO:0000256" key="5">
    <source>
        <dbReference type="ARBA" id="ARBA00038359"/>
    </source>
</evidence>
<sequence>MYFNHEQHKMAVFHPRAGDHMHYPDFVTGAQARSTESEENRGPLILGTICAVTALSTLFSAGRLLVRGKLKGRLLLDDYFIAISVLCTWLTVVFQFMAVRSGNGRHLHALTPEQRDGVAHWTIIGFVPGIMSFATPKLATIDLLCHILLPSRNHRVFMWLLGWTCWIQLMVTVVFLFVKCDGAHPTPADSVLVSPAAAMQEGCLDPWVNINYDVYTGAFSAFVDLYLAVYPTVVLCKLRLSIGKKIGLSIALGFGFVSTVVAIYKCTMIPSLESPDFSYDSSTLVIWTCVEGSTIIIAACIPILKPLLDLARAGCSQATASVCGGFPSRHRTVSTGAEPGGKNYRRRQQAEEDDDLGHSLFRLGTRTGVIAGGPTRGHLEPDRIPDARLKASSFSHQHHCRSRHDQHDSNKGAKDAVIGLCSTSSQDSILRTGSASDEADTEDTERGGDVHNQAQQPATLSSADATKNSDMVLQHGGIMRTDSIEISFKPASVHEGHGCEVARAL</sequence>
<feature type="transmembrane region" description="Helical" evidence="7">
    <location>
        <begin position="214"/>
        <end position="234"/>
    </location>
</feature>
<protein>
    <recommendedName>
        <fullName evidence="8">Rhodopsin domain-containing protein</fullName>
    </recommendedName>
</protein>
<evidence type="ECO:0000313" key="10">
    <source>
        <dbReference type="Proteomes" id="UP000756346"/>
    </source>
</evidence>
<evidence type="ECO:0000256" key="4">
    <source>
        <dbReference type="ARBA" id="ARBA00023136"/>
    </source>
</evidence>
<dbReference type="GeneID" id="70184258"/>
<dbReference type="OrthoDB" id="3923077at2759"/>
<feature type="transmembrane region" description="Helical" evidence="7">
    <location>
        <begin position="284"/>
        <end position="304"/>
    </location>
</feature>
<feature type="region of interest" description="Disordered" evidence="6">
    <location>
        <begin position="392"/>
        <end position="413"/>
    </location>
</feature>
<feature type="region of interest" description="Disordered" evidence="6">
    <location>
        <begin position="333"/>
        <end position="353"/>
    </location>
</feature>
<keyword evidence="4 7" id="KW-0472">Membrane</keyword>
<gene>
    <name evidence="9" type="ORF">B0I36DRAFT_329392</name>
</gene>
<proteinExistence type="inferred from homology"/>
<evidence type="ECO:0000256" key="6">
    <source>
        <dbReference type="SAM" id="MobiDB-lite"/>
    </source>
</evidence>
<feature type="transmembrane region" description="Helical" evidence="7">
    <location>
        <begin position="78"/>
        <end position="98"/>
    </location>
</feature>
<keyword evidence="3 7" id="KW-1133">Transmembrane helix</keyword>
<dbReference type="PANTHER" id="PTHR33048:SF155">
    <property type="entry name" value="INTEGRAL MEMBRANE PROTEIN"/>
    <property type="match status" value="1"/>
</dbReference>
<feature type="compositionally biased region" description="Basic and acidic residues" evidence="6">
    <location>
        <begin position="403"/>
        <end position="413"/>
    </location>
</feature>
<feature type="transmembrane region" description="Helical" evidence="7">
    <location>
        <begin position="246"/>
        <end position="264"/>
    </location>
</feature>
<evidence type="ECO:0000256" key="1">
    <source>
        <dbReference type="ARBA" id="ARBA00004141"/>
    </source>
</evidence>
<dbReference type="GO" id="GO:0016020">
    <property type="term" value="C:membrane"/>
    <property type="evidence" value="ECO:0007669"/>
    <property type="project" value="UniProtKB-SubCell"/>
</dbReference>